<dbReference type="Pfam" id="PF13545">
    <property type="entry name" value="HTH_Crp_2"/>
    <property type="match status" value="1"/>
</dbReference>
<dbReference type="SUPFAM" id="SSF51206">
    <property type="entry name" value="cAMP-binding domain-like"/>
    <property type="match status" value="1"/>
</dbReference>
<dbReference type="KEGG" id="wco:G7084_07785"/>
<dbReference type="SUPFAM" id="SSF46785">
    <property type="entry name" value="Winged helix' DNA-binding domain"/>
    <property type="match status" value="1"/>
</dbReference>
<dbReference type="InterPro" id="IPR012318">
    <property type="entry name" value="HTH_CRP"/>
</dbReference>
<name>A0A6G8B1W3_9LACO</name>
<feature type="domain" description="HTH crp-type" evidence="4">
    <location>
        <begin position="160"/>
        <end position="235"/>
    </location>
</feature>
<dbReference type="Gene3D" id="1.10.10.10">
    <property type="entry name" value="Winged helix-like DNA-binding domain superfamily/Winged helix DNA-binding domain"/>
    <property type="match status" value="1"/>
</dbReference>
<dbReference type="SMART" id="SM00419">
    <property type="entry name" value="HTH_CRP"/>
    <property type="match status" value="1"/>
</dbReference>
<keyword evidence="3" id="KW-0804">Transcription</keyword>
<evidence type="ECO:0000313" key="6">
    <source>
        <dbReference type="Proteomes" id="UP000500741"/>
    </source>
</evidence>
<dbReference type="Gene3D" id="2.60.120.10">
    <property type="entry name" value="Jelly Rolls"/>
    <property type="match status" value="1"/>
</dbReference>
<proteinExistence type="predicted"/>
<organism evidence="5 6">
    <name type="scientific">Weissella coleopterorum</name>
    <dbReference type="NCBI Taxonomy" id="2714949"/>
    <lineage>
        <taxon>Bacteria</taxon>
        <taxon>Bacillati</taxon>
        <taxon>Bacillota</taxon>
        <taxon>Bacilli</taxon>
        <taxon>Lactobacillales</taxon>
        <taxon>Lactobacillaceae</taxon>
        <taxon>Weissella</taxon>
    </lineage>
</organism>
<accession>A0A6G8B1W3</accession>
<keyword evidence="6" id="KW-1185">Reference proteome</keyword>
<dbReference type="PROSITE" id="PS51063">
    <property type="entry name" value="HTH_CRP_2"/>
    <property type="match status" value="1"/>
</dbReference>
<dbReference type="Proteomes" id="UP000500741">
    <property type="component" value="Chromosome"/>
</dbReference>
<dbReference type="InterPro" id="IPR036388">
    <property type="entry name" value="WH-like_DNA-bd_sf"/>
</dbReference>
<dbReference type="InterPro" id="IPR018490">
    <property type="entry name" value="cNMP-bd_dom_sf"/>
</dbReference>
<gene>
    <name evidence="5" type="ORF">G7084_07785</name>
</gene>
<keyword evidence="1" id="KW-0805">Transcription regulation</keyword>
<reference evidence="5 6" key="1">
    <citation type="submission" date="2020-03" db="EMBL/GenBank/DDBJ databases">
        <title>Weissella sp. nov., isolated from Cybister lewisianus.</title>
        <authorList>
            <person name="Hyun D.-W."/>
            <person name="Bae J.-W."/>
        </authorList>
    </citation>
    <scope>NUCLEOTIDE SEQUENCE [LARGE SCALE GENOMIC DNA]</scope>
    <source>
        <strain evidence="5 6">HDW19</strain>
    </source>
</reference>
<evidence type="ECO:0000256" key="1">
    <source>
        <dbReference type="ARBA" id="ARBA00023015"/>
    </source>
</evidence>
<dbReference type="RefSeq" id="WP_166011551.1">
    <property type="nucleotide sequence ID" value="NZ_CP049888.1"/>
</dbReference>
<protein>
    <submittedName>
        <fullName evidence="5">Crp/Fnr family transcriptional regulator</fullName>
    </submittedName>
</protein>
<evidence type="ECO:0000313" key="5">
    <source>
        <dbReference type="EMBL" id="QIL51199.1"/>
    </source>
</evidence>
<dbReference type="GO" id="GO:0006355">
    <property type="term" value="P:regulation of DNA-templated transcription"/>
    <property type="evidence" value="ECO:0007669"/>
    <property type="project" value="InterPro"/>
</dbReference>
<dbReference type="InterPro" id="IPR014710">
    <property type="entry name" value="RmlC-like_jellyroll"/>
</dbReference>
<keyword evidence="2" id="KW-0238">DNA-binding</keyword>
<evidence type="ECO:0000259" key="4">
    <source>
        <dbReference type="PROSITE" id="PS51063"/>
    </source>
</evidence>
<sequence length="244" mass="28411">MDSNQVAQNTFKTESEYVDYLMRRLDKLPVEFAIKQTLSEGAILASAGGVENSVYILKRGVIRNSIVTEYVDENSEGLFMNFSYVYKTGLVSLFYDDQERLVIQPYDVHIESETAEFYKIDRIYFWKLVKSDPILNNYVLSYYQSQLKEYMKMIKTYTFNGKYGMICSFLYDCTKIFGIELDGGRIEINHNISQQTIADFCGISTRSSVTRIITKLTHLGIIESKNHHFIINDLAYLKQYTFEF</sequence>
<dbReference type="InterPro" id="IPR036390">
    <property type="entry name" value="WH_DNA-bd_sf"/>
</dbReference>
<dbReference type="GO" id="GO:0003677">
    <property type="term" value="F:DNA binding"/>
    <property type="evidence" value="ECO:0007669"/>
    <property type="project" value="UniProtKB-KW"/>
</dbReference>
<dbReference type="EMBL" id="CP049888">
    <property type="protein sequence ID" value="QIL51199.1"/>
    <property type="molecule type" value="Genomic_DNA"/>
</dbReference>
<evidence type="ECO:0000256" key="2">
    <source>
        <dbReference type="ARBA" id="ARBA00023125"/>
    </source>
</evidence>
<evidence type="ECO:0000256" key="3">
    <source>
        <dbReference type="ARBA" id="ARBA00023163"/>
    </source>
</evidence>
<dbReference type="AlphaFoldDB" id="A0A6G8B1W3"/>